<protein>
    <recommendedName>
        <fullName evidence="5">Tetratricopeptide SHNi-TPR domain-containing protein</fullName>
    </recommendedName>
</protein>
<dbReference type="STRING" id="51028.A0A3P6HQ20"/>
<feature type="repeat" description="TPR" evidence="4">
    <location>
        <begin position="423"/>
        <end position="456"/>
    </location>
</feature>
<keyword evidence="7" id="KW-1185">Reference proteome</keyword>
<dbReference type="Pfam" id="PF10516">
    <property type="entry name" value="SHNi-TPR"/>
    <property type="match status" value="1"/>
</dbReference>
<dbReference type="PROSITE" id="PS50005">
    <property type="entry name" value="TPR"/>
    <property type="match status" value="3"/>
</dbReference>
<feature type="repeat" description="TPR" evidence="4">
    <location>
        <begin position="389"/>
        <end position="422"/>
    </location>
</feature>
<evidence type="ECO:0000259" key="5">
    <source>
        <dbReference type="Pfam" id="PF10516"/>
    </source>
</evidence>
<evidence type="ECO:0000256" key="1">
    <source>
        <dbReference type="ARBA" id="ARBA00022737"/>
    </source>
</evidence>
<dbReference type="AlphaFoldDB" id="A0A3P6HQ20"/>
<comment type="similarity">
    <text evidence="3">Belongs to the TTC27 family.</text>
</comment>
<evidence type="ECO:0000256" key="3">
    <source>
        <dbReference type="ARBA" id="ARBA00024020"/>
    </source>
</evidence>
<gene>
    <name evidence="6" type="ORF">EVEC_LOCUS5831</name>
</gene>
<dbReference type="InterPro" id="IPR011990">
    <property type="entry name" value="TPR-like_helical_dom_sf"/>
</dbReference>
<dbReference type="EMBL" id="UXUI01008285">
    <property type="protein sequence ID" value="VDD91080.1"/>
    <property type="molecule type" value="Genomic_DNA"/>
</dbReference>
<organism evidence="6 7">
    <name type="scientific">Enterobius vermicularis</name>
    <name type="common">Human pinworm</name>
    <dbReference type="NCBI Taxonomy" id="51028"/>
    <lineage>
        <taxon>Eukaryota</taxon>
        <taxon>Metazoa</taxon>
        <taxon>Ecdysozoa</taxon>
        <taxon>Nematoda</taxon>
        <taxon>Chromadorea</taxon>
        <taxon>Rhabditida</taxon>
        <taxon>Spirurina</taxon>
        <taxon>Oxyuridomorpha</taxon>
        <taxon>Oxyuroidea</taxon>
        <taxon>Oxyuridae</taxon>
        <taxon>Enterobius</taxon>
    </lineage>
</organism>
<dbReference type="InterPro" id="IPR019544">
    <property type="entry name" value="Tetratricopeptide_SHNi-TPR_dom"/>
</dbReference>
<dbReference type="Gene3D" id="1.25.40.10">
    <property type="entry name" value="Tetratricopeptide repeat domain"/>
    <property type="match status" value="1"/>
</dbReference>
<dbReference type="PANTHER" id="PTHR16193:SF0">
    <property type="entry name" value="TETRATRICOPEPTIDE REPEAT PROTEIN 27"/>
    <property type="match status" value="1"/>
</dbReference>
<dbReference type="Proteomes" id="UP000274131">
    <property type="component" value="Unassembled WGS sequence"/>
</dbReference>
<dbReference type="OrthoDB" id="1936594at2759"/>
<reference evidence="6 7" key="1">
    <citation type="submission" date="2018-10" db="EMBL/GenBank/DDBJ databases">
        <authorList>
            <consortium name="Pathogen Informatics"/>
        </authorList>
    </citation>
    <scope>NUCLEOTIDE SEQUENCE [LARGE SCALE GENOMIC DNA]</scope>
</reference>
<dbReference type="PROSITE" id="PS50293">
    <property type="entry name" value="TPR_REGION"/>
    <property type="match status" value="1"/>
</dbReference>
<dbReference type="InterPro" id="IPR019734">
    <property type="entry name" value="TPR_rpt"/>
</dbReference>
<evidence type="ECO:0000313" key="6">
    <source>
        <dbReference type="EMBL" id="VDD91080.1"/>
    </source>
</evidence>
<dbReference type="Pfam" id="PF14559">
    <property type="entry name" value="TPR_19"/>
    <property type="match status" value="1"/>
</dbReference>
<evidence type="ECO:0000313" key="7">
    <source>
        <dbReference type="Proteomes" id="UP000274131"/>
    </source>
</evidence>
<accession>A0A3P6HQ20</accession>
<evidence type="ECO:0000256" key="2">
    <source>
        <dbReference type="ARBA" id="ARBA00022803"/>
    </source>
</evidence>
<name>A0A3P6HQ20_ENTVE</name>
<feature type="repeat" description="TPR" evidence="4">
    <location>
        <begin position="457"/>
        <end position="490"/>
    </location>
</feature>
<evidence type="ECO:0000256" key="4">
    <source>
        <dbReference type="PROSITE-ProRule" id="PRU00339"/>
    </source>
</evidence>
<proteinExistence type="inferred from homology"/>
<sequence length="590" mass="68912">MFRSCFCLDTGNRYKFSDKVTAELEQTAEYDLSLGLYKPFKFARQALLRILWSTALHVDNLFYDLIFKVFMMVFTEFIYMDFQQMNDNTPSSSDSSTAEYFLERIYSHLLYYEYDRANSCLEKALEKANITLELAGAFGKRTKFQSRDIPQLILKATPIDEEQIEDFDSPVCSLPLNVSANDDTLLETVRFSENVERRKLNSLQTACILATCQINLRTQHRDDLVIEKCLTFVITQKPTWAVYVCALTLRCELEKHRMRRVERACSQIEVISKIVDGVDDNVLFEKLRRIYLVLGSGLQPFWRIHKLHGKILLSLGCSEALKVYERLEDWDSVVGCYKSVGQLEKAERIVRQLIEKDSSNPINYCLLGDITLKSDYYETAIKVSEGRCARAYKSLGNLMLIRNRFEEALKNFKKSLELQQIQLGVWFNLGHCAWKLELYQEAASAYHHCVHLEPDHFEAWNNLAAAYIRLNQKQRARKILREALKFNYDHANIWENYLLVCVDTGDFLEAIQAFHRLLDLRKSQKDDEVIEVLCKQTMEMSQVLFFTSPLLVWHSYATLKKPLEVENLDEYESYVHCLDRAFRSEFNKQV</sequence>
<feature type="domain" description="Tetratricopeptide SHNi-TPR" evidence="5">
    <location>
        <begin position="392"/>
        <end position="420"/>
    </location>
</feature>
<keyword evidence="2 4" id="KW-0802">TPR repeat</keyword>
<dbReference type="PANTHER" id="PTHR16193">
    <property type="entry name" value="TETRATRICOPEPTIDE REPEAT PROTEIN 27"/>
    <property type="match status" value="1"/>
</dbReference>
<dbReference type="SUPFAM" id="SSF48452">
    <property type="entry name" value="TPR-like"/>
    <property type="match status" value="2"/>
</dbReference>
<dbReference type="SMART" id="SM00028">
    <property type="entry name" value="TPR"/>
    <property type="match status" value="5"/>
</dbReference>
<keyword evidence="1" id="KW-0677">Repeat</keyword>
<dbReference type="InterPro" id="IPR044244">
    <property type="entry name" value="TTC27/Emw1"/>
</dbReference>